<reference evidence="2 3" key="1">
    <citation type="journal article" date="2011" name="Nat. Biotechnol.">
        <title>Comparative genomic analysis of the thermophilic biomass-degrading fungi Myceliophthora thermophila and Thielavia terrestris.</title>
        <authorList>
            <person name="Berka R.M."/>
            <person name="Grigoriev I.V."/>
            <person name="Otillar R."/>
            <person name="Salamov A."/>
            <person name="Grimwood J."/>
            <person name="Reid I."/>
            <person name="Ishmael N."/>
            <person name="John T."/>
            <person name="Darmond C."/>
            <person name="Moisan M.-C."/>
            <person name="Henrissat B."/>
            <person name="Coutinho P.M."/>
            <person name="Lombard V."/>
            <person name="Natvig D.O."/>
            <person name="Lindquist E."/>
            <person name="Schmutz J."/>
            <person name="Lucas S."/>
            <person name="Harris P."/>
            <person name="Powlowski J."/>
            <person name="Bellemare A."/>
            <person name="Taylor D."/>
            <person name="Butler G."/>
            <person name="de Vries R.P."/>
            <person name="Allijn I.E."/>
            <person name="van den Brink J."/>
            <person name="Ushinsky S."/>
            <person name="Storms R."/>
            <person name="Powell A.J."/>
            <person name="Paulsen I.T."/>
            <person name="Elbourne L.D.H."/>
            <person name="Baker S.E."/>
            <person name="Magnuson J."/>
            <person name="LaBoissiere S."/>
            <person name="Clutterbuck A.J."/>
            <person name="Martinez D."/>
            <person name="Wogulis M."/>
            <person name="de Leon A.L."/>
            <person name="Rey M.W."/>
            <person name="Tsang A."/>
        </authorList>
    </citation>
    <scope>NUCLEOTIDE SEQUENCE [LARGE SCALE GENOMIC DNA]</scope>
    <source>
        <strain evidence="3">ATCC 38088 / NRRL 8126</strain>
    </source>
</reference>
<dbReference type="RefSeq" id="XP_003650353.1">
    <property type="nucleotide sequence ID" value="XM_003650305.1"/>
</dbReference>
<evidence type="ECO:0000313" key="2">
    <source>
        <dbReference type="EMBL" id="AEO64017.1"/>
    </source>
</evidence>
<dbReference type="Proteomes" id="UP000008181">
    <property type="component" value="Chromosome 1"/>
</dbReference>
<dbReference type="EMBL" id="CP003009">
    <property type="protein sequence ID" value="AEO64017.1"/>
    <property type="molecule type" value="Genomic_DNA"/>
</dbReference>
<feature type="region of interest" description="Disordered" evidence="1">
    <location>
        <begin position="281"/>
        <end position="305"/>
    </location>
</feature>
<sequence>MEQIRRRNLEVAQFKQLCALKKYIHRHSPPTIDDSELEALGVLKRTDLDVDNSSPCDFEPRFFSPWYDGDSDLKEEGDGARVYWSETLDRDKDHPEWIPNAGYKYPEMRARWFNRVCFRLARDHEDDKTHPICTYTAFAQEDLDFSVPYRHDYRSHYVTEAVMLPTAADTPHTGITMFDPVVAPEGTMLRSELDAAVTLLREQVRSGRFTDHHTKPVLVLSYQWETHGRITQAHIDAKLNKLVIRQSRLLNFKAKEPTPDAYIFLRWLINRPVGATKYVSVQDDDPPQGRDRLEAGPPLVEVESR</sequence>
<keyword evidence="3" id="KW-1185">Reference proteome</keyword>
<gene>
    <name evidence="2" type="ORF">THITE_2109688</name>
</gene>
<evidence type="ECO:0000313" key="3">
    <source>
        <dbReference type="Proteomes" id="UP000008181"/>
    </source>
</evidence>
<proteinExistence type="predicted"/>
<dbReference type="OrthoDB" id="4578625at2759"/>
<dbReference type="AlphaFoldDB" id="G2QXJ2"/>
<organism evidence="2 3">
    <name type="scientific">Thermothielavioides terrestris (strain ATCC 38088 / NRRL 8126)</name>
    <name type="common">Thielavia terrestris</name>
    <dbReference type="NCBI Taxonomy" id="578455"/>
    <lineage>
        <taxon>Eukaryota</taxon>
        <taxon>Fungi</taxon>
        <taxon>Dikarya</taxon>
        <taxon>Ascomycota</taxon>
        <taxon>Pezizomycotina</taxon>
        <taxon>Sordariomycetes</taxon>
        <taxon>Sordariomycetidae</taxon>
        <taxon>Sordariales</taxon>
        <taxon>Chaetomiaceae</taxon>
        <taxon>Thermothielavioides</taxon>
        <taxon>Thermothielavioides terrestris</taxon>
    </lineage>
</organism>
<dbReference type="eggNOG" id="ENOG502SYJR">
    <property type="taxonomic scope" value="Eukaryota"/>
</dbReference>
<accession>G2QXJ2</accession>
<dbReference type="GeneID" id="11523919"/>
<dbReference type="HOGENOM" id="CLU_799299_0_0_1"/>
<evidence type="ECO:0000256" key="1">
    <source>
        <dbReference type="SAM" id="MobiDB-lite"/>
    </source>
</evidence>
<dbReference type="KEGG" id="ttt:THITE_2109688"/>
<protein>
    <submittedName>
        <fullName evidence="2">Uncharacterized protein</fullName>
    </submittedName>
</protein>
<name>G2QXJ2_THETT</name>